<dbReference type="InterPro" id="IPR013428">
    <property type="entry name" value="Membrane-bound_put_N"/>
</dbReference>
<accession>A0A7V8VGB5</accession>
<dbReference type="EMBL" id="JACEFB010000013">
    <property type="protein sequence ID" value="MBA2227380.1"/>
    <property type="molecule type" value="Genomic_DNA"/>
</dbReference>
<dbReference type="Gene3D" id="2.60.120.260">
    <property type="entry name" value="Galactose-binding domain-like"/>
    <property type="match status" value="1"/>
</dbReference>
<dbReference type="Proteomes" id="UP000542342">
    <property type="component" value="Unassembled WGS sequence"/>
</dbReference>
<dbReference type="Gene3D" id="2.120.10.30">
    <property type="entry name" value="TolB, C-terminal domain"/>
    <property type="match status" value="1"/>
</dbReference>
<dbReference type="InterPro" id="IPR011041">
    <property type="entry name" value="Quinoprot_gluc/sorb_DH_b-prop"/>
</dbReference>
<evidence type="ECO:0000313" key="6">
    <source>
        <dbReference type="EMBL" id="MBA2227380.1"/>
    </source>
</evidence>
<comment type="caution">
    <text evidence="6">The sequence shown here is derived from an EMBL/GenBank/DDBJ whole genome shotgun (WGS) entry which is preliminary data.</text>
</comment>
<dbReference type="GO" id="GO:0046872">
    <property type="term" value="F:metal ion binding"/>
    <property type="evidence" value="ECO:0007669"/>
    <property type="project" value="UniProtKB-KW"/>
</dbReference>
<dbReference type="GO" id="GO:0009055">
    <property type="term" value="F:electron transfer activity"/>
    <property type="evidence" value="ECO:0007669"/>
    <property type="project" value="InterPro"/>
</dbReference>
<sequence length="1195" mass="130171">MRLPIGSLYVVGMVLVGSFSGGSTAQRGGPLPPEQALATMQAAPGFQVELFAAEPLLLNPTSLDVDHRGRVWVAEAVNYRRVGFQRPLLRPEGDRIVVLVDRNGDGRADEAVTFYQGKELIAPLSVLVLPQPPDGQTLRVLVAQSPDILEFWDRDGDLKADGPPRKFLTGFRGFDHDHGVHGLTVGPDGRLYFTVGDSGVAGLQSADGQGRRWTSNATDCRAGTVWRCHLDGTHLELLAHNFRNNYEACVDSFGEIWLSDNDDDGNQQTRICFVLPGGNYGYHPRGPGQSHWHEEQPGIVHKVLRTGFGSPTGITFYEGSLFGPKYTGVLLHCDAGPREVRAFFRKPRGAGYELDKEILLTSRDNWFRPSDVCVAPDGSIFIADWYDRGVGGHGMGDPFDGRIYRLTPQGHKGYPVPPLQCRSLAEQLQALASPNGATRVLAMTALREARRQKAAEEPLRLESAPLWLQARLALLEDGSEAGRRQTLRLLHQQWKAPPATSALRAALIRRIAAWAPQGHLPPWEQLGLDLALIAEQPPEVRRELLLLLAHYPAESAQAPFYALARCYSGDDHFYRAALNIALGTEPKRRMAILADFDRHFPQWNDAVADLVWELRPPSVLPRLGRLLREANLTAPQKARLLDIIAVQEDPAAGRTLLQLLQENAATEVKARALEHLRRGLAGPWKPVQNSEDLQRTIQTLLQQPDRQATGLQLIAAAQALPFVEKVAALARDHNVPEAVRVEAIRTLGQLPSPASVAALTALCQSAAPSSPLAAESVQALGTLLPRGTASSPVAQQALSALQQLVLQESASGALRSAALSALAASRPGTVWLLDLHQQGKLPKDLVPEAGRLLRNSPFQAERNRALLLFPPPGKLNPKNLPPISTLVKRQGDPARGRLVWNASLTGAAQCAKCHSIRGTGGQVGPDLSMIGKKASRENLYESILFPSKAIADQYIQYQVTTTSEVTLSGLLVADTPEAIILRDANGKDVTVPKKEIDGPIRKLPVSLMPEDIVAALTEEELVDLVAYLETLKTPVLTPPVAYIAGPFPAPSMTAALDKPFGPETQPFDPQQRFGAVAWRLLSSDARGYFDLAALHGSKANSSASYLYWEIDSPREQPAEILLGSDDGARLWLNGQAVFRTQATRAAAPEQDRVKVVLRKGKNTLLLKVANGDGPHGAYLSLIAEEELRLLRPPSR</sequence>
<dbReference type="NCBIfam" id="TIGR02603">
    <property type="entry name" value="CxxCH_TIGR02603"/>
    <property type="match status" value="1"/>
</dbReference>
<dbReference type="PANTHER" id="PTHR33546:SF1">
    <property type="entry name" value="LARGE, MULTIFUNCTIONAL SECRETED PROTEIN"/>
    <property type="match status" value="1"/>
</dbReference>
<dbReference type="RefSeq" id="WP_194539239.1">
    <property type="nucleotide sequence ID" value="NZ_JACEFB010000013.1"/>
</dbReference>
<keyword evidence="1 4" id="KW-0349">Heme</keyword>
<dbReference type="NCBIfam" id="TIGR02604">
    <property type="entry name" value="Piru_Ver_Nterm"/>
    <property type="match status" value="1"/>
</dbReference>
<dbReference type="AlphaFoldDB" id="A0A7V8VGB5"/>
<proteinExistence type="predicted"/>
<dbReference type="InterPro" id="IPR055557">
    <property type="entry name" value="DUF7133"/>
</dbReference>
<feature type="domain" description="Cytochrome c" evidence="5">
    <location>
        <begin position="891"/>
        <end position="1032"/>
    </location>
</feature>
<dbReference type="InterPro" id="IPR036909">
    <property type="entry name" value="Cyt_c-like_dom_sf"/>
</dbReference>
<dbReference type="GO" id="GO:0020037">
    <property type="term" value="F:heme binding"/>
    <property type="evidence" value="ECO:0007669"/>
    <property type="project" value="InterPro"/>
</dbReference>
<dbReference type="InterPro" id="IPR013427">
    <property type="entry name" value="Haem-bd_dom_put"/>
</dbReference>
<evidence type="ECO:0000313" key="7">
    <source>
        <dbReference type="Proteomes" id="UP000542342"/>
    </source>
</evidence>
<dbReference type="SUPFAM" id="SSF48371">
    <property type="entry name" value="ARM repeat"/>
    <property type="match status" value="1"/>
</dbReference>
<evidence type="ECO:0000256" key="1">
    <source>
        <dbReference type="ARBA" id="ARBA00022617"/>
    </source>
</evidence>
<reference evidence="6 7" key="1">
    <citation type="submission" date="2020-07" db="EMBL/GenBank/DDBJ databases">
        <title>Thermogemmata thermophila gen. nov., sp. nov., a novel moderate thermophilic planctomycete from a Kamchatka hot spring.</title>
        <authorList>
            <person name="Elcheninov A.G."/>
            <person name="Podosokorskaya O.A."/>
            <person name="Kovaleva O.L."/>
            <person name="Novikov A."/>
            <person name="Bonch-Osmolovskaya E.A."/>
            <person name="Toshchakov S.V."/>
            <person name="Kublanov I.V."/>
        </authorList>
    </citation>
    <scope>NUCLEOTIDE SEQUENCE [LARGE SCALE GENOMIC DNA]</scope>
    <source>
        <strain evidence="6 7">2918</strain>
    </source>
</reference>
<keyword evidence="2 4" id="KW-0479">Metal-binding</keyword>
<evidence type="ECO:0000256" key="3">
    <source>
        <dbReference type="ARBA" id="ARBA00023004"/>
    </source>
</evidence>
<evidence type="ECO:0000256" key="2">
    <source>
        <dbReference type="ARBA" id="ARBA00022723"/>
    </source>
</evidence>
<dbReference type="InterPro" id="IPR016024">
    <property type="entry name" value="ARM-type_fold"/>
</dbReference>
<organism evidence="6 7">
    <name type="scientific">Thermogemmata fonticola</name>
    <dbReference type="NCBI Taxonomy" id="2755323"/>
    <lineage>
        <taxon>Bacteria</taxon>
        <taxon>Pseudomonadati</taxon>
        <taxon>Planctomycetota</taxon>
        <taxon>Planctomycetia</taxon>
        <taxon>Gemmatales</taxon>
        <taxon>Gemmataceae</taxon>
        <taxon>Thermogemmata</taxon>
    </lineage>
</organism>
<dbReference type="SUPFAM" id="SSF50952">
    <property type="entry name" value="Soluble quinoprotein glucose dehydrogenase"/>
    <property type="match status" value="1"/>
</dbReference>
<keyword evidence="3 4" id="KW-0408">Iron</keyword>
<dbReference type="SUPFAM" id="SSF46626">
    <property type="entry name" value="Cytochrome c"/>
    <property type="match status" value="1"/>
</dbReference>
<name>A0A7V8VGB5_9BACT</name>
<evidence type="ECO:0000259" key="5">
    <source>
        <dbReference type="PROSITE" id="PS51007"/>
    </source>
</evidence>
<protein>
    <submittedName>
        <fullName evidence="6">C-type cytochrome</fullName>
    </submittedName>
</protein>
<dbReference type="Gene3D" id="1.10.760.10">
    <property type="entry name" value="Cytochrome c-like domain"/>
    <property type="match status" value="1"/>
</dbReference>
<evidence type="ECO:0000256" key="4">
    <source>
        <dbReference type="PROSITE-ProRule" id="PRU00433"/>
    </source>
</evidence>
<dbReference type="InterPro" id="IPR011042">
    <property type="entry name" value="6-blade_b-propeller_TolB-like"/>
</dbReference>
<keyword evidence="7" id="KW-1185">Reference proteome</keyword>
<dbReference type="PANTHER" id="PTHR33546">
    <property type="entry name" value="LARGE, MULTIFUNCTIONAL SECRETED PROTEIN-RELATED"/>
    <property type="match status" value="1"/>
</dbReference>
<gene>
    <name evidence="6" type="ORF">H0921_14570</name>
</gene>
<dbReference type="PROSITE" id="PS51007">
    <property type="entry name" value="CYTC"/>
    <property type="match status" value="1"/>
</dbReference>
<dbReference type="Pfam" id="PF23500">
    <property type="entry name" value="DUF7133"/>
    <property type="match status" value="1"/>
</dbReference>
<dbReference type="InterPro" id="IPR009056">
    <property type="entry name" value="Cyt_c-like_dom"/>
</dbReference>